<dbReference type="STRING" id="363999.A0A439CN96"/>
<name>A0A439CN96_9PEZI</name>
<sequence length="312" mass="34469">MPIPQAVRDRRAVLSAIARETTAALPDILRQLPHLKADSSEKLGIDHVPLLNPADCPKFPLSSDPKLRGTRVKVMNEDTLDAAIMMGESLAESATPQNGRNQRVAVLNLASEKNPGGGWLTGALAQEEALCYRSSLALSLHKSYYPWSPTTALYTRDVVLIRSSMSSGHKLLTPQLPVARLPVVSVISVAAIRRPALRTAPETSGQNSHRLRTTFKYPADRQLTKQKMRLALRISAREKHELLVLGALGCGAFRNPPEEVAQCWSEVLGETEFRGGWWREIWFAVLDTKNEGNFNTFDRVLGERDFGVTAVL</sequence>
<dbReference type="Gene3D" id="3.40.220.10">
    <property type="entry name" value="Leucine Aminopeptidase, subunit E, domain 1"/>
    <property type="match status" value="1"/>
</dbReference>
<evidence type="ECO:0000313" key="2">
    <source>
        <dbReference type="EMBL" id="RWA03628.1"/>
    </source>
</evidence>
<keyword evidence="3" id="KW-1185">Reference proteome</keyword>
<protein>
    <recommendedName>
        <fullName evidence="1">Microbial-type PARG catalytic domain-containing protein</fullName>
    </recommendedName>
</protein>
<evidence type="ECO:0000259" key="1">
    <source>
        <dbReference type="Pfam" id="PF10021"/>
    </source>
</evidence>
<dbReference type="PANTHER" id="PTHR35596:SF1">
    <property type="entry name" value="MICROBIAL-TYPE PARG CATALYTIC DOMAIN-CONTAINING PROTEIN"/>
    <property type="match status" value="1"/>
</dbReference>
<evidence type="ECO:0000313" key="3">
    <source>
        <dbReference type="Proteomes" id="UP000286045"/>
    </source>
</evidence>
<dbReference type="InterPro" id="IPR019261">
    <property type="entry name" value="PARG_cat_microbial"/>
</dbReference>
<dbReference type="NCBIfam" id="TIGR02452">
    <property type="entry name" value="TIGR02452 family protein"/>
    <property type="match status" value="1"/>
</dbReference>
<comment type="caution">
    <text evidence="2">The sequence shown here is derived from an EMBL/GenBank/DDBJ whole genome shotgun (WGS) entry which is preliminary data.</text>
</comment>
<dbReference type="InterPro" id="IPR043472">
    <property type="entry name" value="Macro_dom-like"/>
</dbReference>
<dbReference type="EMBL" id="RYZI01000737">
    <property type="protein sequence ID" value="RWA03628.1"/>
    <property type="molecule type" value="Genomic_DNA"/>
</dbReference>
<dbReference type="Proteomes" id="UP000286045">
    <property type="component" value="Unassembled WGS sequence"/>
</dbReference>
<feature type="domain" description="Microbial-type PARG catalytic" evidence="1">
    <location>
        <begin position="65"/>
        <end position="156"/>
    </location>
</feature>
<organism evidence="2 3">
    <name type="scientific">Xylaria grammica</name>
    <dbReference type="NCBI Taxonomy" id="363999"/>
    <lineage>
        <taxon>Eukaryota</taxon>
        <taxon>Fungi</taxon>
        <taxon>Dikarya</taxon>
        <taxon>Ascomycota</taxon>
        <taxon>Pezizomycotina</taxon>
        <taxon>Sordariomycetes</taxon>
        <taxon>Xylariomycetidae</taxon>
        <taxon>Xylariales</taxon>
        <taxon>Xylariaceae</taxon>
        <taxon>Xylaria</taxon>
    </lineage>
</organism>
<dbReference type="SUPFAM" id="SSF52949">
    <property type="entry name" value="Macro domain-like"/>
    <property type="match status" value="1"/>
</dbReference>
<dbReference type="InterPro" id="IPR012664">
    <property type="entry name" value="CHP02452"/>
</dbReference>
<reference evidence="2 3" key="1">
    <citation type="submission" date="2018-12" db="EMBL/GenBank/DDBJ databases">
        <title>Draft genome sequence of Xylaria grammica IHI A82.</title>
        <authorList>
            <person name="Buettner E."/>
            <person name="Kellner H."/>
        </authorList>
    </citation>
    <scope>NUCLEOTIDE SEQUENCE [LARGE SCALE GENOMIC DNA]</scope>
    <source>
        <strain evidence="2 3">IHI A82</strain>
    </source>
</reference>
<proteinExistence type="predicted"/>
<gene>
    <name evidence="2" type="ORF">EKO27_g11478</name>
</gene>
<dbReference type="AlphaFoldDB" id="A0A439CN96"/>
<accession>A0A439CN96</accession>
<dbReference type="PANTHER" id="PTHR35596">
    <property type="entry name" value="DUF2263 DOMAIN-CONTAINING PROTEIN"/>
    <property type="match status" value="1"/>
</dbReference>
<dbReference type="Pfam" id="PF10021">
    <property type="entry name" value="PARG_cat_microb"/>
    <property type="match status" value="1"/>
</dbReference>